<evidence type="ECO:0000259" key="1">
    <source>
        <dbReference type="PROSITE" id="PS51178"/>
    </source>
</evidence>
<sequence length="127" mass="13526">MRRPASWTAVALGTAAGFLVGVLFVVALGIGEAQEAPPPRTVTVLSRVQAPTGDETVVTKTAVPDVVGERLDVAHERLERAGFMVKEEEGGFFGSIVDSNWEVVEQDPAAGIALERGSTVQIKLDRR</sequence>
<dbReference type="SMART" id="SM00740">
    <property type="entry name" value="PASTA"/>
    <property type="match status" value="1"/>
</dbReference>
<dbReference type="CDD" id="cd06577">
    <property type="entry name" value="PASTA_pknB"/>
    <property type="match status" value="1"/>
</dbReference>
<gene>
    <name evidence="2" type="ORF">R7226_12580</name>
</gene>
<dbReference type="InterPro" id="IPR005543">
    <property type="entry name" value="PASTA_dom"/>
</dbReference>
<organism evidence="2 3">
    <name type="scientific">Conexibacter stalactiti</name>
    <dbReference type="NCBI Taxonomy" id="1940611"/>
    <lineage>
        <taxon>Bacteria</taxon>
        <taxon>Bacillati</taxon>
        <taxon>Actinomycetota</taxon>
        <taxon>Thermoleophilia</taxon>
        <taxon>Solirubrobacterales</taxon>
        <taxon>Conexibacteraceae</taxon>
        <taxon>Conexibacter</taxon>
    </lineage>
</organism>
<dbReference type="Gene3D" id="3.30.10.20">
    <property type="match status" value="1"/>
</dbReference>
<dbReference type="Proteomes" id="UP001284601">
    <property type="component" value="Unassembled WGS sequence"/>
</dbReference>
<dbReference type="RefSeq" id="WP_318597515.1">
    <property type="nucleotide sequence ID" value="NZ_JAWSTH010000028.1"/>
</dbReference>
<dbReference type="PROSITE" id="PS51178">
    <property type="entry name" value="PASTA"/>
    <property type="match status" value="1"/>
</dbReference>
<comment type="caution">
    <text evidence="2">The sequence shown here is derived from an EMBL/GenBank/DDBJ whole genome shotgun (WGS) entry which is preliminary data.</text>
</comment>
<dbReference type="Pfam" id="PF03793">
    <property type="entry name" value="PASTA"/>
    <property type="match status" value="1"/>
</dbReference>
<proteinExistence type="predicted"/>
<dbReference type="EMBL" id="JAWSTH010000028">
    <property type="protein sequence ID" value="MDW5595178.1"/>
    <property type="molecule type" value="Genomic_DNA"/>
</dbReference>
<name>A0ABU4HPD3_9ACTN</name>
<reference evidence="3" key="1">
    <citation type="submission" date="2023-07" db="EMBL/GenBank/DDBJ databases">
        <title>Conexibacter stalactiti sp. nov., isolated from stalactites in a lava cave and emended description of the genus Conexibacter.</title>
        <authorList>
            <person name="Lee S.D."/>
        </authorList>
    </citation>
    <scope>NUCLEOTIDE SEQUENCE [LARGE SCALE GENOMIC DNA]</scope>
    <source>
        <strain evidence="3">KCTC 39840</strain>
    </source>
</reference>
<evidence type="ECO:0000313" key="2">
    <source>
        <dbReference type="EMBL" id="MDW5595178.1"/>
    </source>
</evidence>
<protein>
    <submittedName>
        <fullName evidence="2">PASTA domain-containing protein</fullName>
    </submittedName>
</protein>
<evidence type="ECO:0000313" key="3">
    <source>
        <dbReference type="Proteomes" id="UP001284601"/>
    </source>
</evidence>
<accession>A0ABU4HPD3</accession>
<feature type="domain" description="PASTA" evidence="1">
    <location>
        <begin position="57"/>
        <end position="126"/>
    </location>
</feature>
<keyword evidence="3" id="KW-1185">Reference proteome</keyword>